<reference evidence="1 2" key="1">
    <citation type="submission" date="2015-11" db="EMBL/GenBank/DDBJ databases">
        <title>Draft genome sequences of new species of the genus Lactobacillus isolated from orchardgrass silage.</title>
        <authorList>
            <person name="Tohno M."/>
            <person name="Tanizawa Y."/>
            <person name="Arita M."/>
        </authorList>
    </citation>
    <scope>NUCLEOTIDE SEQUENCE [LARGE SCALE GENOMIC DNA]</scope>
    <source>
        <strain evidence="1 2">IWT140</strain>
    </source>
</reference>
<name>A0A1Z5IR44_9LACO</name>
<dbReference type="SUPFAM" id="SSF160719">
    <property type="entry name" value="gpW/gp25-like"/>
    <property type="match status" value="1"/>
</dbReference>
<keyword evidence="2" id="KW-1185">Reference proteome</keyword>
<gene>
    <name evidence="1" type="ORF">IWT140_01699</name>
</gene>
<comment type="caution">
    <text evidence="1">The sequence shown here is derived from an EMBL/GenBank/DDBJ whole genome shotgun (WGS) entry which is preliminary data.</text>
</comment>
<dbReference type="Gene3D" id="3.10.450.40">
    <property type="match status" value="1"/>
</dbReference>
<organism evidence="1 2">
    <name type="scientific">Secundilactobacillus pentosiphilus</name>
    <dbReference type="NCBI Taxonomy" id="1714682"/>
    <lineage>
        <taxon>Bacteria</taxon>
        <taxon>Bacillati</taxon>
        <taxon>Bacillota</taxon>
        <taxon>Bacilli</taxon>
        <taxon>Lactobacillales</taxon>
        <taxon>Lactobacillaceae</taxon>
        <taxon>Secundilactobacillus</taxon>
    </lineage>
</organism>
<proteinExistence type="predicted"/>
<dbReference type="Proteomes" id="UP000198430">
    <property type="component" value="Unassembled WGS sequence"/>
</dbReference>
<dbReference type="InterPro" id="IPR020288">
    <property type="entry name" value="Sheath_initiator"/>
</dbReference>
<evidence type="ECO:0000313" key="2">
    <source>
        <dbReference type="Proteomes" id="UP000198430"/>
    </source>
</evidence>
<accession>A0A1Z5IR44</accession>
<dbReference type="Pfam" id="PF10934">
    <property type="entry name" value="Sheath_initiator"/>
    <property type="match status" value="1"/>
</dbReference>
<evidence type="ECO:0000313" key="1">
    <source>
        <dbReference type="EMBL" id="GAX04062.1"/>
    </source>
</evidence>
<dbReference type="EMBL" id="BCMH01000012">
    <property type="protein sequence ID" value="GAX04062.1"/>
    <property type="molecule type" value="Genomic_DNA"/>
</dbReference>
<sequence>MSKDLMIDQNTGDLVMENGSPVFVEGLDEVAQAIALILTTPQGSFLDTDYGLDMSFLTGGFDQKMAIANVEEAIKQDERVQDVPSVEVEPDYDSGVVTITAQVVTTMGNINMEQEVNTDALN</sequence>
<evidence type="ECO:0008006" key="3">
    <source>
        <dbReference type="Google" id="ProtNLM"/>
    </source>
</evidence>
<dbReference type="AlphaFoldDB" id="A0A1Z5IR44"/>
<dbReference type="RefSeq" id="WP_089089022.1">
    <property type="nucleotide sequence ID" value="NZ_BCMH01000012.1"/>
</dbReference>
<protein>
    <recommendedName>
        <fullName evidence="3">Phage protein</fullName>
    </recommendedName>
</protein>